<evidence type="ECO:0000313" key="1">
    <source>
        <dbReference type="EMBL" id="AWL30330.1"/>
    </source>
</evidence>
<dbReference type="Pfam" id="PF07922">
    <property type="entry name" value="Glyco_transf_52"/>
    <property type="match status" value="1"/>
</dbReference>
<name>A0A2S2FHE6_9GAMM</name>
<dbReference type="EMBL" id="CP029397">
    <property type="protein sequence ID" value="AWL30330.1"/>
    <property type="molecule type" value="Genomic_DNA"/>
</dbReference>
<dbReference type="Gene3D" id="3.30.370.20">
    <property type="match status" value="1"/>
</dbReference>
<proteinExistence type="predicted"/>
<dbReference type="RefSeq" id="WP_065994512.1">
    <property type="nucleotide sequence ID" value="NZ_CP029397.2"/>
</dbReference>
<dbReference type="Proteomes" id="UP000245977">
    <property type="component" value="Chromosome"/>
</dbReference>
<keyword evidence="2" id="KW-1185">Reference proteome</keyword>
<protein>
    <recommendedName>
        <fullName evidence="3">CMP-N-acetylneuraminate-beta-galactosamide-alpha-2, 3-sialyltransferase</fullName>
    </recommendedName>
</protein>
<evidence type="ECO:0008006" key="3">
    <source>
        <dbReference type="Google" id="ProtNLM"/>
    </source>
</evidence>
<dbReference type="KEGG" id="adv:DJ533_18095"/>
<evidence type="ECO:0000313" key="2">
    <source>
        <dbReference type="Proteomes" id="UP000245977"/>
    </source>
</evidence>
<reference evidence="1" key="1">
    <citation type="submission" date="2019-08" db="EMBL/GenBank/DDBJ databases">
        <title>The complete genome of Acinetobacter defluvii strain WCHAD010030.</title>
        <authorList>
            <person name="Hu Y."/>
            <person name="Qin J."/>
            <person name="Feng Y."/>
            <person name="Zong Z."/>
        </authorList>
    </citation>
    <scope>NUCLEOTIDE SEQUENCE</scope>
    <source>
        <strain evidence="1">WCHA30</strain>
    </source>
</reference>
<accession>A0A2S2FHE6</accession>
<dbReference type="InterPro" id="IPR012477">
    <property type="entry name" value="Glyco_transf_52"/>
</dbReference>
<sequence>MSMKNKNLLICLTPLQMMIASKIIDDNPGIYDVLCFSYNDNEKYNHYFTKISEKCDISYRYIVESQGKIRRIFEFAKYRLFINRITKINYDTVFLASVDNPFFHLLLSLLKKNEIHTFDDGTANIYKKSTYYVFPKKSVLQYGILRFLGNTYHTQKVIDASVLHHTIYEGFENITQPLKPVKLMDLNIETIPNKSIKIYLGQPLEDLNFKNEDKIFKFLKEHAVDHYLPHPREKKQYDGFTYIHTPLIFEDYVVELLISGYSVEVYTLLSTAVLNVEHKNLTVYITIFPEIKGKYLGVYNLFNEKGFVFLEKGAF</sequence>
<organism evidence="1 2">
    <name type="scientific">Acinetobacter defluvii</name>
    <dbReference type="NCBI Taxonomy" id="1871111"/>
    <lineage>
        <taxon>Bacteria</taxon>
        <taxon>Pseudomonadati</taxon>
        <taxon>Pseudomonadota</taxon>
        <taxon>Gammaproteobacteria</taxon>
        <taxon>Moraxellales</taxon>
        <taxon>Moraxellaceae</taxon>
        <taxon>Acinetobacter</taxon>
    </lineage>
</organism>
<dbReference type="AlphaFoldDB" id="A0A2S2FHE6"/>
<gene>
    <name evidence="1" type="ORF">DJ533_18095</name>
</gene>
<dbReference type="OrthoDB" id="2339372at2"/>
<dbReference type="STRING" id="1871111.GCA_001704615_00605"/>